<dbReference type="EMBL" id="KQ971379">
    <property type="protein sequence ID" value="EFA13261.1"/>
    <property type="molecule type" value="Genomic_DNA"/>
</dbReference>
<keyword evidence="2" id="KW-1185">Reference proteome</keyword>
<dbReference type="AlphaFoldDB" id="D7EI47"/>
<dbReference type="HOGENOM" id="CLU_1301147_0_0_1"/>
<evidence type="ECO:0000313" key="2">
    <source>
        <dbReference type="Proteomes" id="UP000007266"/>
    </source>
</evidence>
<protein>
    <submittedName>
        <fullName evidence="1">Uncharacterized protein</fullName>
    </submittedName>
</protein>
<name>D7EI47_TRICA</name>
<gene>
    <name evidence="1" type="primary">GLEAN_01531</name>
    <name evidence="1" type="ORF">TcasGA2_TC001531</name>
</gene>
<dbReference type="Proteomes" id="UP000007266">
    <property type="component" value="Linkage group 10"/>
</dbReference>
<reference evidence="1 2" key="2">
    <citation type="journal article" date="2010" name="Nucleic Acids Res.">
        <title>BeetleBase in 2010: revisions to provide comprehensive genomic information for Tribolium castaneum.</title>
        <authorList>
            <person name="Kim H.S."/>
            <person name="Murphy T."/>
            <person name="Xia J."/>
            <person name="Caragea D."/>
            <person name="Park Y."/>
            <person name="Beeman R.W."/>
            <person name="Lorenzen M.D."/>
            <person name="Butcher S."/>
            <person name="Manak J.R."/>
            <person name="Brown S.J."/>
        </authorList>
    </citation>
    <scope>GENOME REANNOTATION</scope>
    <source>
        <strain evidence="1 2">Georgia GA2</strain>
    </source>
</reference>
<dbReference type="InParanoid" id="D7EI47"/>
<reference evidence="1 2" key="1">
    <citation type="journal article" date="2008" name="Nature">
        <title>The genome of the model beetle and pest Tribolium castaneum.</title>
        <authorList>
            <consortium name="Tribolium Genome Sequencing Consortium"/>
            <person name="Richards S."/>
            <person name="Gibbs R.A."/>
            <person name="Weinstock G.M."/>
            <person name="Brown S.J."/>
            <person name="Denell R."/>
            <person name="Beeman R.W."/>
            <person name="Gibbs R."/>
            <person name="Beeman R.W."/>
            <person name="Brown S.J."/>
            <person name="Bucher G."/>
            <person name="Friedrich M."/>
            <person name="Grimmelikhuijzen C.J."/>
            <person name="Klingler M."/>
            <person name="Lorenzen M."/>
            <person name="Richards S."/>
            <person name="Roth S."/>
            <person name="Schroder R."/>
            <person name="Tautz D."/>
            <person name="Zdobnov E.M."/>
            <person name="Muzny D."/>
            <person name="Gibbs R.A."/>
            <person name="Weinstock G.M."/>
            <person name="Attaway T."/>
            <person name="Bell S."/>
            <person name="Buhay C.J."/>
            <person name="Chandrabose M.N."/>
            <person name="Chavez D."/>
            <person name="Clerk-Blankenburg K.P."/>
            <person name="Cree A."/>
            <person name="Dao M."/>
            <person name="Davis C."/>
            <person name="Chacko J."/>
            <person name="Dinh H."/>
            <person name="Dugan-Rocha S."/>
            <person name="Fowler G."/>
            <person name="Garner T.T."/>
            <person name="Garnes J."/>
            <person name="Gnirke A."/>
            <person name="Hawes A."/>
            <person name="Hernandez J."/>
            <person name="Hines S."/>
            <person name="Holder M."/>
            <person name="Hume J."/>
            <person name="Jhangiani S.N."/>
            <person name="Joshi V."/>
            <person name="Khan Z.M."/>
            <person name="Jackson L."/>
            <person name="Kovar C."/>
            <person name="Kowis A."/>
            <person name="Lee S."/>
            <person name="Lewis L.R."/>
            <person name="Margolis J."/>
            <person name="Morgan M."/>
            <person name="Nazareth L.V."/>
            <person name="Nguyen N."/>
            <person name="Okwuonu G."/>
            <person name="Parker D."/>
            <person name="Richards S."/>
            <person name="Ruiz S.J."/>
            <person name="Santibanez J."/>
            <person name="Savard J."/>
            <person name="Scherer S.E."/>
            <person name="Schneider B."/>
            <person name="Sodergren E."/>
            <person name="Tautz D."/>
            <person name="Vattahil S."/>
            <person name="Villasana D."/>
            <person name="White C.S."/>
            <person name="Wright R."/>
            <person name="Park Y."/>
            <person name="Beeman R.W."/>
            <person name="Lord J."/>
            <person name="Oppert B."/>
            <person name="Lorenzen M."/>
            <person name="Brown S."/>
            <person name="Wang L."/>
            <person name="Savard J."/>
            <person name="Tautz D."/>
            <person name="Richards S."/>
            <person name="Weinstock G."/>
            <person name="Gibbs R.A."/>
            <person name="Liu Y."/>
            <person name="Worley K."/>
            <person name="Weinstock G."/>
            <person name="Elsik C.G."/>
            <person name="Reese J.T."/>
            <person name="Elhaik E."/>
            <person name="Landan G."/>
            <person name="Graur D."/>
            <person name="Arensburger P."/>
            <person name="Atkinson P."/>
            <person name="Beeman R.W."/>
            <person name="Beidler J."/>
            <person name="Brown S.J."/>
            <person name="Demuth J.P."/>
            <person name="Drury D.W."/>
            <person name="Du Y.Z."/>
            <person name="Fujiwara H."/>
            <person name="Lorenzen M."/>
            <person name="Maselli V."/>
            <person name="Osanai M."/>
            <person name="Park Y."/>
            <person name="Robertson H.M."/>
            <person name="Tu Z."/>
            <person name="Wang J.J."/>
            <person name="Wang S."/>
            <person name="Richards S."/>
            <person name="Song H."/>
            <person name="Zhang L."/>
            <person name="Sodergren E."/>
            <person name="Werner D."/>
            <person name="Stanke M."/>
            <person name="Morgenstern B."/>
            <person name="Solovyev V."/>
            <person name="Kosarev P."/>
            <person name="Brown G."/>
            <person name="Chen H.C."/>
            <person name="Ermolaeva O."/>
            <person name="Hlavina W."/>
            <person name="Kapustin Y."/>
            <person name="Kiryutin B."/>
            <person name="Kitts P."/>
            <person name="Maglott D."/>
            <person name="Pruitt K."/>
            <person name="Sapojnikov V."/>
            <person name="Souvorov A."/>
            <person name="Mackey A.J."/>
            <person name="Waterhouse R.M."/>
            <person name="Wyder S."/>
            <person name="Zdobnov E.M."/>
            <person name="Zdobnov E.M."/>
            <person name="Wyder S."/>
            <person name="Kriventseva E.V."/>
            <person name="Kadowaki T."/>
            <person name="Bork P."/>
            <person name="Aranda M."/>
            <person name="Bao R."/>
            <person name="Beermann A."/>
            <person name="Berns N."/>
            <person name="Bolognesi R."/>
            <person name="Bonneton F."/>
            <person name="Bopp D."/>
            <person name="Brown S.J."/>
            <person name="Bucher G."/>
            <person name="Butts T."/>
            <person name="Chaumot A."/>
            <person name="Denell R.E."/>
            <person name="Ferrier D.E."/>
            <person name="Friedrich M."/>
            <person name="Gordon C.M."/>
            <person name="Jindra M."/>
            <person name="Klingler M."/>
            <person name="Lan Q."/>
            <person name="Lattorff H.M."/>
            <person name="Laudet V."/>
            <person name="von Levetsow C."/>
            <person name="Liu Z."/>
            <person name="Lutz R."/>
            <person name="Lynch J.A."/>
            <person name="da Fonseca R.N."/>
            <person name="Posnien N."/>
            <person name="Reuter R."/>
            <person name="Roth S."/>
            <person name="Savard J."/>
            <person name="Schinko J.B."/>
            <person name="Schmitt C."/>
            <person name="Schoppmeier M."/>
            <person name="Schroder R."/>
            <person name="Shippy T.D."/>
            <person name="Simonnet F."/>
            <person name="Marques-Souza H."/>
            <person name="Tautz D."/>
            <person name="Tomoyasu Y."/>
            <person name="Trauner J."/>
            <person name="Van der Zee M."/>
            <person name="Vervoort M."/>
            <person name="Wittkopp N."/>
            <person name="Wimmer E.A."/>
            <person name="Yang X."/>
            <person name="Jones A.K."/>
            <person name="Sattelle D.B."/>
            <person name="Ebert P.R."/>
            <person name="Nelson D."/>
            <person name="Scott J.G."/>
            <person name="Beeman R.W."/>
            <person name="Muthukrishnan S."/>
            <person name="Kramer K.J."/>
            <person name="Arakane Y."/>
            <person name="Beeman R.W."/>
            <person name="Zhu Q."/>
            <person name="Hogenkamp D."/>
            <person name="Dixit R."/>
            <person name="Oppert B."/>
            <person name="Jiang H."/>
            <person name="Zou Z."/>
            <person name="Marshall J."/>
            <person name="Elpidina E."/>
            <person name="Vinokurov K."/>
            <person name="Oppert C."/>
            <person name="Zou Z."/>
            <person name="Evans J."/>
            <person name="Lu Z."/>
            <person name="Zhao P."/>
            <person name="Sumathipala N."/>
            <person name="Altincicek B."/>
            <person name="Vilcinskas A."/>
            <person name="Williams M."/>
            <person name="Hultmark D."/>
            <person name="Hetru C."/>
            <person name="Jiang H."/>
            <person name="Grimmelikhuijzen C.J."/>
            <person name="Hauser F."/>
            <person name="Cazzamali G."/>
            <person name="Williamson M."/>
            <person name="Park Y."/>
            <person name="Li B."/>
            <person name="Tanaka Y."/>
            <person name="Predel R."/>
            <person name="Neupert S."/>
            <person name="Schachtner J."/>
            <person name="Verleyen P."/>
            <person name="Raible F."/>
            <person name="Bork P."/>
            <person name="Friedrich M."/>
            <person name="Walden K.K."/>
            <person name="Robertson H.M."/>
            <person name="Angeli S."/>
            <person name="Foret S."/>
            <person name="Bucher G."/>
            <person name="Schuetz S."/>
            <person name="Maleszka R."/>
            <person name="Wimmer E.A."/>
            <person name="Beeman R.W."/>
            <person name="Lorenzen M."/>
            <person name="Tomoyasu Y."/>
            <person name="Miller S.C."/>
            <person name="Grossmann D."/>
            <person name="Bucher G."/>
        </authorList>
    </citation>
    <scope>NUCLEOTIDE SEQUENCE [LARGE SCALE GENOMIC DNA]</scope>
    <source>
        <strain evidence="1 2">Georgia GA2</strain>
    </source>
</reference>
<accession>D7EI47</accession>
<organism evidence="1 2">
    <name type="scientific">Tribolium castaneum</name>
    <name type="common">Red flour beetle</name>
    <dbReference type="NCBI Taxonomy" id="7070"/>
    <lineage>
        <taxon>Eukaryota</taxon>
        <taxon>Metazoa</taxon>
        <taxon>Ecdysozoa</taxon>
        <taxon>Arthropoda</taxon>
        <taxon>Hexapoda</taxon>
        <taxon>Insecta</taxon>
        <taxon>Pterygota</taxon>
        <taxon>Neoptera</taxon>
        <taxon>Endopterygota</taxon>
        <taxon>Coleoptera</taxon>
        <taxon>Polyphaga</taxon>
        <taxon>Cucujiformia</taxon>
        <taxon>Tenebrionidae</taxon>
        <taxon>Tenebrionidae incertae sedis</taxon>
        <taxon>Tribolium</taxon>
    </lineage>
</organism>
<sequence>MARKIYGNCAMHPECGRGSNSGKVYRDYNPTKLETSPDSQYRPETFQTELNYNEVTSKSALKAAPTHASFSLLIFEIPEQKARSLLVFALNKITISNEFNFKSGLEKLSCADLGFERVETKVVFRRVYIRDPTCTPPKLVQCFKMSDNRNKFLGLYMKKTGPVKARQLFSKRLQTDLTMTKQTSSPEVTSKLIKRVKISGNTALIDDPTHTR</sequence>
<evidence type="ECO:0000313" key="1">
    <source>
        <dbReference type="EMBL" id="EFA13261.1"/>
    </source>
</evidence>
<proteinExistence type="predicted"/>